<proteinExistence type="predicted"/>
<accession>A0A0C9US42</accession>
<dbReference type="SUPFAM" id="SSF52047">
    <property type="entry name" value="RNI-like"/>
    <property type="match status" value="1"/>
</dbReference>
<gene>
    <name evidence="3" type="ORF">M422DRAFT_778875</name>
</gene>
<name>A0A0C9US42_SPHS4</name>
<dbReference type="InterPro" id="IPR032675">
    <property type="entry name" value="LRR_dom_sf"/>
</dbReference>
<evidence type="ECO:0000259" key="2">
    <source>
        <dbReference type="Pfam" id="PF12937"/>
    </source>
</evidence>
<dbReference type="HOGENOM" id="CLU_445616_0_0_1"/>
<dbReference type="InterPro" id="IPR001810">
    <property type="entry name" value="F-box_dom"/>
</dbReference>
<keyword evidence="1" id="KW-0175">Coiled coil</keyword>
<protein>
    <recommendedName>
        <fullName evidence="2">F-box domain-containing protein</fullName>
    </recommendedName>
</protein>
<dbReference type="Pfam" id="PF12937">
    <property type="entry name" value="F-box-like"/>
    <property type="match status" value="1"/>
</dbReference>
<dbReference type="Gene3D" id="3.80.10.10">
    <property type="entry name" value="Ribonuclease Inhibitor"/>
    <property type="match status" value="1"/>
</dbReference>
<dbReference type="OrthoDB" id="3365698at2759"/>
<evidence type="ECO:0000313" key="4">
    <source>
        <dbReference type="Proteomes" id="UP000054279"/>
    </source>
</evidence>
<dbReference type="AlphaFoldDB" id="A0A0C9US42"/>
<organism evidence="3 4">
    <name type="scientific">Sphaerobolus stellatus (strain SS14)</name>
    <dbReference type="NCBI Taxonomy" id="990650"/>
    <lineage>
        <taxon>Eukaryota</taxon>
        <taxon>Fungi</taxon>
        <taxon>Dikarya</taxon>
        <taxon>Basidiomycota</taxon>
        <taxon>Agaricomycotina</taxon>
        <taxon>Agaricomycetes</taxon>
        <taxon>Phallomycetidae</taxon>
        <taxon>Geastrales</taxon>
        <taxon>Sphaerobolaceae</taxon>
        <taxon>Sphaerobolus</taxon>
    </lineage>
</organism>
<dbReference type="EMBL" id="KN837111">
    <property type="protein sequence ID" value="KIJ45678.1"/>
    <property type="molecule type" value="Genomic_DNA"/>
</dbReference>
<sequence length="613" mass="69844">MSASYLPLRQELSSATIYCSLRHTLLYIVRVIPLNLLLLYMMQAPGPPSHFNMLERLQDIHPSACFPQPEGLNSRLLFVIQEQETMISRLQEQVEVMKAELERLRSEKLVGLTEERSKTRSKDVTTAPRSPVGRLPNEVLLRIFKYTMEEDIPNHKELIPPSLVSKNTSSQPISPTTALLSLLRVCRLWRDTALGTPSLLTQLILPGAQPQLNYSTIVPMWLEWSTDLPLTIVLGPNKWSRSEDEKTKLMGQLKSNMNRIGRLSIQSKEYMQGLFPLGSNTHVHAPMLLELQFTDTEGGEELEPPPSQGQICLSKLQAPLKRFEEECKMGSFTVPFDFIPLGLQLTVFKSTARSPDEIVQIFRQCPNLVSCTLFCYSPERKGHDLKKFEVQQELELHSLEFLNLSWEVSRTDGSLSNASRSLSRIMEKSHTAQLKELRLSSAESTGAEESMLWFRSLQKWLAFSKPSELTKLTLKNLLFRVRELRLLLHAMPHLTEFQLMNVQITTGIMRLFNRDLESDILLWLKKLSFEGGNISINLTGREISAMVSSRVNGRTGPASSLEEINFSRCMKVDQEGMKGLWYSLRRVLQTHPSFRIVSETGSLVSFKPEQDSR</sequence>
<evidence type="ECO:0000313" key="3">
    <source>
        <dbReference type="EMBL" id="KIJ45678.1"/>
    </source>
</evidence>
<feature type="coiled-coil region" evidence="1">
    <location>
        <begin position="80"/>
        <end position="107"/>
    </location>
</feature>
<dbReference type="Proteomes" id="UP000054279">
    <property type="component" value="Unassembled WGS sequence"/>
</dbReference>
<dbReference type="Gene3D" id="1.20.1280.50">
    <property type="match status" value="1"/>
</dbReference>
<reference evidence="3 4" key="1">
    <citation type="submission" date="2014-06" db="EMBL/GenBank/DDBJ databases">
        <title>Evolutionary Origins and Diversification of the Mycorrhizal Mutualists.</title>
        <authorList>
            <consortium name="DOE Joint Genome Institute"/>
            <consortium name="Mycorrhizal Genomics Consortium"/>
            <person name="Kohler A."/>
            <person name="Kuo A."/>
            <person name="Nagy L.G."/>
            <person name="Floudas D."/>
            <person name="Copeland A."/>
            <person name="Barry K.W."/>
            <person name="Cichocki N."/>
            <person name="Veneault-Fourrey C."/>
            <person name="LaButti K."/>
            <person name="Lindquist E.A."/>
            <person name="Lipzen A."/>
            <person name="Lundell T."/>
            <person name="Morin E."/>
            <person name="Murat C."/>
            <person name="Riley R."/>
            <person name="Ohm R."/>
            <person name="Sun H."/>
            <person name="Tunlid A."/>
            <person name="Henrissat B."/>
            <person name="Grigoriev I.V."/>
            <person name="Hibbett D.S."/>
            <person name="Martin F."/>
        </authorList>
    </citation>
    <scope>NUCLEOTIDE SEQUENCE [LARGE SCALE GENOMIC DNA]</scope>
    <source>
        <strain evidence="3 4">SS14</strain>
    </source>
</reference>
<feature type="domain" description="F-box" evidence="2">
    <location>
        <begin position="133"/>
        <end position="199"/>
    </location>
</feature>
<keyword evidence="4" id="KW-1185">Reference proteome</keyword>
<evidence type="ECO:0000256" key="1">
    <source>
        <dbReference type="SAM" id="Coils"/>
    </source>
</evidence>